<dbReference type="Proteomes" id="UP000182763">
    <property type="component" value="Unassembled WGS sequence"/>
</dbReference>
<dbReference type="PROSITE" id="PS01076">
    <property type="entry name" value="ACETATE_KINASE_2"/>
    <property type="match status" value="1"/>
</dbReference>
<dbReference type="Proteomes" id="UP000230646">
    <property type="component" value="Unassembled WGS sequence"/>
</dbReference>
<accession>A0A2M7PL84</accession>
<evidence type="ECO:0000256" key="10">
    <source>
        <dbReference type="RuleBase" id="RU003835"/>
    </source>
</evidence>
<dbReference type="RefSeq" id="WP_406608509.1">
    <property type="nucleotide sequence ID" value="NZ_PFKO01000370.1"/>
</dbReference>
<dbReference type="EC" id="2.7.2.7" evidence="9"/>
<accession>A0A1J5GBF8</accession>
<dbReference type="STRING" id="1805029.AUK42_07320"/>
<dbReference type="PANTHER" id="PTHR21060:SF3">
    <property type="entry name" value="BUTYRATE KINASE 2-RELATED"/>
    <property type="match status" value="1"/>
</dbReference>
<evidence type="ECO:0000256" key="4">
    <source>
        <dbReference type="ARBA" id="ARBA00022679"/>
    </source>
</evidence>
<dbReference type="PANTHER" id="PTHR21060">
    <property type="entry name" value="ACETATE KINASE"/>
    <property type="match status" value="1"/>
</dbReference>
<dbReference type="EMBL" id="PFTV01000087">
    <property type="protein sequence ID" value="PJB57049.1"/>
    <property type="molecule type" value="Genomic_DNA"/>
</dbReference>
<dbReference type="GO" id="GO:0008776">
    <property type="term" value="F:acetate kinase activity"/>
    <property type="evidence" value="ECO:0007669"/>
    <property type="project" value="TreeGrafter"/>
</dbReference>
<organism evidence="11 15">
    <name type="scientific">Candidatus Infernicultor aquiphilus</name>
    <dbReference type="NCBI Taxonomy" id="1805029"/>
    <lineage>
        <taxon>Bacteria</taxon>
        <taxon>Pseudomonadati</taxon>
        <taxon>Atribacterota</taxon>
        <taxon>Candidatus Phoenicimicrobiia</taxon>
        <taxon>Candidatus Pheonicimicrobiales</taxon>
        <taxon>Candidatus Phoenicimicrobiaceae</taxon>
        <taxon>Candidatus Infernicultor</taxon>
    </lineage>
</organism>
<evidence type="ECO:0000256" key="5">
    <source>
        <dbReference type="ARBA" id="ARBA00022741"/>
    </source>
</evidence>
<evidence type="ECO:0000313" key="15">
    <source>
        <dbReference type="Proteomes" id="UP000182763"/>
    </source>
</evidence>
<dbReference type="GO" id="GO:0005737">
    <property type="term" value="C:cytoplasm"/>
    <property type="evidence" value="ECO:0007669"/>
    <property type="project" value="UniProtKB-SubCell"/>
</dbReference>
<dbReference type="InterPro" id="IPR043129">
    <property type="entry name" value="ATPase_NBD"/>
</dbReference>
<dbReference type="GO" id="GO:0005524">
    <property type="term" value="F:ATP binding"/>
    <property type="evidence" value="ECO:0007669"/>
    <property type="project" value="UniProtKB-KW"/>
</dbReference>
<keyword evidence="4 9" id="KW-0808">Transferase</keyword>
<dbReference type="GO" id="GO:0006083">
    <property type="term" value="P:acetate metabolic process"/>
    <property type="evidence" value="ECO:0007669"/>
    <property type="project" value="TreeGrafter"/>
</dbReference>
<evidence type="ECO:0000256" key="7">
    <source>
        <dbReference type="ARBA" id="ARBA00022840"/>
    </source>
</evidence>
<keyword evidence="5 9" id="KW-0547">Nucleotide-binding</keyword>
<keyword evidence="6 9" id="KW-0418">Kinase</keyword>
<evidence type="ECO:0000313" key="13">
    <source>
        <dbReference type="EMBL" id="PIY31181.1"/>
    </source>
</evidence>
<dbReference type="HAMAP" id="MF_00542">
    <property type="entry name" value="Butyrate_kinase"/>
    <property type="match status" value="1"/>
</dbReference>
<keyword evidence="7 9" id="KW-0067">ATP-binding</keyword>
<comment type="caution">
    <text evidence="11">The sequence shown here is derived from an EMBL/GenBank/DDBJ whole genome shotgun (WGS) entry which is preliminary data.</text>
</comment>
<reference evidence="11 15" key="1">
    <citation type="journal article" date="2016" name="Environ. Microbiol.">
        <title>Genomic resolution of a cold subsurface aquifer community provides metabolic insights for novel microbes adapted to high CO concentrations.</title>
        <authorList>
            <person name="Probst A.J."/>
            <person name="Castelle C.J."/>
            <person name="Singh A."/>
            <person name="Brown C.T."/>
            <person name="Anantharaman K."/>
            <person name="Sharon I."/>
            <person name="Hug L.A."/>
            <person name="Burstein D."/>
            <person name="Emerson J.B."/>
            <person name="Thomas B.C."/>
            <person name="Banfield J.F."/>
        </authorList>
    </citation>
    <scope>NUCLEOTIDE SEQUENCE [LARGE SCALE GENOMIC DNA]</scope>
    <source>
        <strain evidence="11">CG2_30_33_13</strain>
    </source>
</reference>
<evidence type="ECO:0000313" key="12">
    <source>
        <dbReference type="EMBL" id="PIX35254.1"/>
    </source>
</evidence>
<evidence type="ECO:0000256" key="9">
    <source>
        <dbReference type="HAMAP-Rule" id="MF_00542"/>
    </source>
</evidence>
<sequence>MYKKLKILVINPGSTSTAIALFEDDKLLDKEIIRHGLEELSKYKKITDQHKFRAEIIINFLKKKNIEINSLDAIVGRGGVLKPVHSGTYQINELMVEDLKERPRIEHASNLGAIIAYDLAQKAGVPSFIVDSIAVDEFEPIARISGMPEMERESLCHALNLKVAARRMAQDLGKSYPELNLVVVHLGGGISVSAHSKGRMIDVNNASAEGPFSPERTGGLPSAELVKLCYSGKYTLREMLKKIMGQGGLVAYLGTNNSLEVEERISKGDKKAELLYQAMAYQIAKEIAAMAAVLKGEVDAIVITGNGARDKGALGKTFIGWIKERVNFIAPITVYPGTDEMKALALGAVRVLKGEEEAKEYK</sequence>
<comment type="catalytic activity">
    <reaction evidence="8 9">
        <text>butanoate + ATP = butanoyl phosphate + ADP</text>
        <dbReference type="Rhea" id="RHEA:13585"/>
        <dbReference type="ChEBI" id="CHEBI:17968"/>
        <dbReference type="ChEBI" id="CHEBI:30616"/>
        <dbReference type="ChEBI" id="CHEBI:58079"/>
        <dbReference type="ChEBI" id="CHEBI:456216"/>
        <dbReference type="EC" id="2.7.2.7"/>
    </reaction>
</comment>
<evidence type="ECO:0000256" key="8">
    <source>
        <dbReference type="ARBA" id="ARBA00048596"/>
    </source>
</evidence>
<evidence type="ECO:0000256" key="2">
    <source>
        <dbReference type="ARBA" id="ARBA00008748"/>
    </source>
</evidence>
<dbReference type="Gene3D" id="3.30.420.40">
    <property type="match status" value="2"/>
</dbReference>
<comment type="similarity">
    <text evidence="2 9 10">Belongs to the acetokinase family.</text>
</comment>
<reference evidence="16 17" key="3">
    <citation type="submission" date="2017-09" db="EMBL/GenBank/DDBJ databases">
        <title>Depth-based differentiation of microbial function through sediment-hosted aquifers and enrichment of novel symbionts in the deep terrestrial subsurface.</title>
        <authorList>
            <person name="Probst A.J."/>
            <person name="Ladd B."/>
            <person name="Jarett J.K."/>
            <person name="Geller-Mcgrath D.E."/>
            <person name="Sieber C.M."/>
            <person name="Emerson J.B."/>
            <person name="Anantharaman K."/>
            <person name="Thomas B.C."/>
            <person name="Malmstrom R."/>
            <person name="Stieglmeier M."/>
            <person name="Klingl A."/>
            <person name="Woyke T."/>
            <person name="Ryan C.M."/>
            <person name="Banfield J.F."/>
        </authorList>
    </citation>
    <scope>NUCLEOTIDE SEQUENCE [LARGE SCALE GENOMIC DNA]</scope>
    <source>
        <strain evidence="13">CG_4_10_14_3_um_filter_34_13</strain>
        <strain evidence="14">CG_4_9_14_3_um_filter_33_16</strain>
    </source>
</reference>
<evidence type="ECO:0000313" key="14">
    <source>
        <dbReference type="EMBL" id="PJB57049.1"/>
    </source>
</evidence>
<keyword evidence="3 9" id="KW-0963">Cytoplasm</keyword>
<gene>
    <name evidence="9 12" type="primary">buk</name>
    <name evidence="11" type="ORF">AUK42_07320</name>
    <name evidence="14" type="ORF">CO097_03535</name>
    <name evidence="13" type="ORF">COZ07_10200</name>
    <name evidence="12" type="ORF">COZ58_00905</name>
</gene>
<proteinExistence type="inferred from homology"/>
<accession>A0A2M8CDG2</accession>
<dbReference type="InterPro" id="IPR023865">
    <property type="entry name" value="Aliphatic_acid_kinase_CS"/>
</dbReference>
<evidence type="ECO:0000313" key="16">
    <source>
        <dbReference type="Proteomes" id="UP000228560"/>
    </source>
</evidence>
<dbReference type="SUPFAM" id="SSF53067">
    <property type="entry name" value="Actin-like ATPase domain"/>
    <property type="match status" value="2"/>
</dbReference>
<dbReference type="InterPro" id="IPR000890">
    <property type="entry name" value="Aliphatic_acid_kin_short-chain"/>
</dbReference>
<name>A0A1J5GBF8_9BACT</name>
<dbReference type="EMBL" id="PFIP01000015">
    <property type="protein sequence ID" value="PIX35254.1"/>
    <property type="molecule type" value="Genomic_DNA"/>
</dbReference>
<dbReference type="Proteomes" id="UP000231493">
    <property type="component" value="Unassembled WGS sequence"/>
</dbReference>
<dbReference type="NCBIfam" id="TIGR02707">
    <property type="entry name" value="butyr_kinase"/>
    <property type="match status" value="1"/>
</dbReference>
<dbReference type="CDD" id="cd24011">
    <property type="entry name" value="ASKHA_NBD_BK"/>
    <property type="match status" value="1"/>
</dbReference>
<dbReference type="Proteomes" id="UP000228560">
    <property type="component" value="Unassembled WGS sequence"/>
</dbReference>
<dbReference type="EMBL" id="MNYY01000146">
    <property type="protein sequence ID" value="OIP66954.1"/>
    <property type="molecule type" value="Genomic_DNA"/>
</dbReference>
<evidence type="ECO:0000313" key="11">
    <source>
        <dbReference type="EMBL" id="OIP66954.1"/>
    </source>
</evidence>
<dbReference type="Pfam" id="PF00871">
    <property type="entry name" value="Acetate_kinase"/>
    <property type="match status" value="1"/>
</dbReference>
<evidence type="ECO:0000256" key="3">
    <source>
        <dbReference type="ARBA" id="ARBA00022490"/>
    </source>
</evidence>
<evidence type="ECO:0000256" key="1">
    <source>
        <dbReference type="ARBA" id="ARBA00004496"/>
    </source>
</evidence>
<dbReference type="NCBIfam" id="NF002834">
    <property type="entry name" value="PRK03011.1-5"/>
    <property type="match status" value="1"/>
</dbReference>
<evidence type="ECO:0000313" key="17">
    <source>
        <dbReference type="Proteomes" id="UP000230646"/>
    </source>
</evidence>
<comment type="subcellular location">
    <subcellularLocation>
        <location evidence="1 9">Cytoplasm</location>
    </subcellularLocation>
</comment>
<protein>
    <recommendedName>
        <fullName evidence="9">Probable butyrate kinase</fullName>
        <shortName evidence="9">BK</shortName>
        <ecNumber evidence="9">2.7.2.7</ecNumber>
    </recommendedName>
    <alternativeName>
        <fullName evidence="9">Branched-chain carboxylic acid kinase</fullName>
    </alternativeName>
</protein>
<dbReference type="AlphaFoldDB" id="A0A1J5GBF8"/>
<dbReference type="EMBL" id="PFKO01000370">
    <property type="protein sequence ID" value="PIY31181.1"/>
    <property type="molecule type" value="Genomic_DNA"/>
</dbReference>
<reference evidence="12" key="2">
    <citation type="submission" date="2017-09" db="EMBL/GenBank/DDBJ databases">
        <title>Depth-based differentiation of microbial function through sediment-hosted aquifers and enrichment of novel symbionts in the deep terrestrial subsurface.</title>
        <authorList>
            <person name="Probst A.J."/>
            <person name="Ladd B."/>
            <person name="Jarett J.K."/>
            <person name="Geller-Mcgrath D.E."/>
            <person name="Sieber C.M.K."/>
            <person name="Emerson J.B."/>
            <person name="Anantharaman K."/>
            <person name="Thomas B.C."/>
            <person name="Malmstrom R."/>
            <person name="Stieglmeier M."/>
            <person name="Klingl A."/>
            <person name="Woyke T."/>
            <person name="Ryan C.M."/>
            <person name="Banfield J.F."/>
        </authorList>
    </citation>
    <scope>NUCLEOTIDE SEQUENCE</scope>
    <source>
        <strain evidence="12">CG_4_8_14_3_um_filter_34_18</strain>
    </source>
</reference>
<dbReference type="PIRSF" id="PIRSF036458">
    <property type="entry name" value="Butyrate_kin"/>
    <property type="match status" value="1"/>
</dbReference>
<dbReference type="GO" id="GO:0047761">
    <property type="term" value="F:butyrate kinase activity"/>
    <property type="evidence" value="ECO:0007669"/>
    <property type="project" value="UniProtKB-UniRule"/>
</dbReference>
<dbReference type="PRINTS" id="PR00471">
    <property type="entry name" value="ACETATEKNASE"/>
</dbReference>
<accession>A0A2M7KAT5</accession>
<dbReference type="InterPro" id="IPR011245">
    <property type="entry name" value="Butyrate_kin"/>
</dbReference>
<evidence type="ECO:0000256" key="6">
    <source>
        <dbReference type="ARBA" id="ARBA00022777"/>
    </source>
</evidence>